<evidence type="ECO:0000313" key="2">
    <source>
        <dbReference type="EMBL" id="CAK8680889.1"/>
    </source>
</evidence>
<protein>
    <submittedName>
        <fullName evidence="2">Uncharacterized protein</fullName>
    </submittedName>
</protein>
<dbReference type="EMBL" id="CAWYQH010000079">
    <property type="protein sequence ID" value="CAK8680889.1"/>
    <property type="molecule type" value="Genomic_DNA"/>
</dbReference>
<sequence length="171" mass="19789">MSSDQQNTTIQPQSSNQQGVLLKKEVQHRPDYSDFENRKSEILWHLNSFTSKELITKKKAIEGEHEMKRFESNRHEPETSDVANIMKHWQGSFDEQHRIHSSYQGQSSHQRLVSDDAAASSSYSDMASLTNSAPAEESPFDCQDKIDFTMKQLNFLEDEFGYSESLKRLRL</sequence>
<dbReference type="Proteomes" id="UP001642483">
    <property type="component" value="Unassembled WGS sequence"/>
</dbReference>
<feature type="compositionally biased region" description="Polar residues" evidence="1">
    <location>
        <begin position="1"/>
        <end position="19"/>
    </location>
</feature>
<reference evidence="2 3" key="1">
    <citation type="submission" date="2024-02" db="EMBL/GenBank/DDBJ databases">
        <authorList>
            <person name="Daric V."/>
            <person name="Darras S."/>
        </authorList>
    </citation>
    <scope>NUCLEOTIDE SEQUENCE [LARGE SCALE GENOMIC DNA]</scope>
</reference>
<proteinExistence type="predicted"/>
<evidence type="ECO:0000313" key="3">
    <source>
        <dbReference type="Proteomes" id="UP001642483"/>
    </source>
</evidence>
<feature type="compositionally biased region" description="Low complexity" evidence="1">
    <location>
        <begin position="115"/>
        <end position="128"/>
    </location>
</feature>
<name>A0ABP0FML4_CLALP</name>
<feature type="compositionally biased region" description="Polar residues" evidence="1">
    <location>
        <begin position="101"/>
        <end position="111"/>
    </location>
</feature>
<organism evidence="2 3">
    <name type="scientific">Clavelina lepadiformis</name>
    <name type="common">Light-bulb sea squirt</name>
    <name type="synonym">Ascidia lepadiformis</name>
    <dbReference type="NCBI Taxonomy" id="159417"/>
    <lineage>
        <taxon>Eukaryota</taxon>
        <taxon>Metazoa</taxon>
        <taxon>Chordata</taxon>
        <taxon>Tunicata</taxon>
        <taxon>Ascidiacea</taxon>
        <taxon>Aplousobranchia</taxon>
        <taxon>Clavelinidae</taxon>
        <taxon>Clavelina</taxon>
    </lineage>
</organism>
<feature type="region of interest" description="Disordered" evidence="1">
    <location>
        <begin position="1"/>
        <end position="25"/>
    </location>
</feature>
<gene>
    <name evidence="2" type="ORF">CVLEPA_LOCUS11126</name>
</gene>
<comment type="caution">
    <text evidence="2">The sequence shown here is derived from an EMBL/GenBank/DDBJ whole genome shotgun (WGS) entry which is preliminary data.</text>
</comment>
<evidence type="ECO:0000256" key="1">
    <source>
        <dbReference type="SAM" id="MobiDB-lite"/>
    </source>
</evidence>
<accession>A0ABP0FML4</accession>
<feature type="region of interest" description="Disordered" evidence="1">
    <location>
        <begin position="98"/>
        <end position="140"/>
    </location>
</feature>
<keyword evidence="3" id="KW-1185">Reference proteome</keyword>